<evidence type="ECO:0000313" key="1">
    <source>
        <dbReference type="EMBL" id="QHQ37028.1"/>
    </source>
</evidence>
<evidence type="ECO:0000313" key="2">
    <source>
        <dbReference type="Proteomes" id="UP000464495"/>
    </source>
</evidence>
<organism evidence="1 2">
    <name type="scientific">Algicella marina</name>
    <dbReference type="NCBI Taxonomy" id="2683284"/>
    <lineage>
        <taxon>Bacteria</taxon>
        <taxon>Pseudomonadati</taxon>
        <taxon>Pseudomonadota</taxon>
        <taxon>Alphaproteobacteria</taxon>
        <taxon>Rhodobacterales</taxon>
        <taxon>Paracoccaceae</taxon>
        <taxon>Algicella</taxon>
    </lineage>
</organism>
<protein>
    <submittedName>
        <fullName evidence="1">Uncharacterized protein</fullName>
    </submittedName>
</protein>
<gene>
    <name evidence="1" type="ORF">GO499_18490</name>
</gene>
<dbReference type="NCBIfam" id="NF046098">
    <property type="entry name" value="RSP_7527_fam"/>
    <property type="match status" value="1"/>
</dbReference>
<dbReference type="KEGG" id="amaq:GO499_18490"/>
<reference evidence="1 2" key="1">
    <citation type="submission" date="2019-12" db="EMBL/GenBank/DDBJ databases">
        <title>Complete genome sequence of Algicella marina strain 9Alg 56(T) isolated from the red alga Tichocarpus crinitus.</title>
        <authorList>
            <person name="Kim S.-G."/>
            <person name="Nedashkovskaya O.I."/>
        </authorList>
    </citation>
    <scope>NUCLEOTIDE SEQUENCE [LARGE SCALE GENOMIC DNA]</scope>
    <source>
        <strain evidence="1 2">9Alg 56</strain>
    </source>
</reference>
<proteinExistence type="predicted"/>
<dbReference type="RefSeq" id="WP_161863570.1">
    <property type="nucleotide sequence ID" value="NZ_CP046620.1"/>
</dbReference>
<dbReference type="InterPro" id="IPR058227">
    <property type="entry name" value="RSP_7527-like"/>
</dbReference>
<sequence length="53" mass="6133">MENPHIPHPSTHDIRRAIDRAHQERADALRHGFRAFARLFSRRADLAHAIPAE</sequence>
<accession>A0A6P1T2T5</accession>
<dbReference type="EMBL" id="CP046620">
    <property type="protein sequence ID" value="QHQ37028.1"/>
    <property type="molecule type" value="Genomic_DNA"/>
</dbReference>
<dbReference type="Proteomes" id="UP000464495">
    <property type="component" value="Chromosome"/>
</dbReference>
<dbReference type="AlphaFoldDB" id="A0A6P1T2T5"/>
<name>A0A6P1T2T5_9RHOB</name>
<keyword evidence="2" id="KW-1185">Reference proteome</keyword>